<name>A0ABX6R4F6_9VIBR</name>
<sequence length="156" mass="17533">MITIRKAIQSDAQVIYDLRRRAIIDQCSAYYTKEQLTLWTQGGMSDGFVRDVTETFYVSEIDGRVIGSGKLNPETGMVDAIFVEPDYFGMGAAKQMLHFLEKLAQKNGLRMLKLDSTLNAASFYRSCGFIGDKLSTYHSPRGIRLDCIPMKKSLAD</sequence>
<dbReference type="CDD" id="cd04301">
    <property type="entry name" value="NAT_SF"/>
    <property type="match status" value="1"/>
</dbReference>
<accession>A0ABX6R4F6</accession>
<dbReference type="RefSeq" id="WP_182288938.1">
    <property type="nucleotide sequence ID" value="NZ_CP046269.1"/>
</dbReference>
<gene>
    <name evidence="4" type="ORF">Vspart_03542</name>
</gene>
<reference evidence="4 5" key="1">
    <citation type="journal article" date="2020" name="J. Nat. Prod.">
        <title>Genomics-Metabolomics Profiling Disclosed Marine Vibrio spartinae 3.6 as a Producer of a New Branched Side Chain Prodigiosin.</title>
        <authorList>
            <person name="Vitale G.A."/>
            <person name="Sciarretta M."/>
            <person name="Palma Esposito F."/>
            <person name="January G.G."/>
            <person name="Giaccio M."/>
            <person name="Bunk B."/>
            <person name="Sproer C."/>
            <person name="Bajerski F."/>
            <person name="Power D."/>
            <person name="Festa C."/>
            <person name="Monti M.C."/>
            <person name="D'Auria M.V."/>
            <person name="de Pascale D."/>
        </authorList>
    </citation>
    <scope>NUCLEOTIDE SEQUENCE [LARGE SCALE GENOMIC DNA]</scope>
    <source>
        <strain evidence="4 5">3.6</strain>
    </source>
</reference>
<evidence type="ECO:0000256" key="1">
    <source>
        <dbReference type="ARBA" id="ARBA00022679"/>
    </source>
</evidence>
<feature type="domain" description="N-acetyltransferase" evidence="3">
    <location>
        <begin position="2"/>
        <end position="155"/>
    </location>
</feature>
<dbReference type="PANTHER" id="PTHR43877">
    <property type="entry name" value="AMINOALKYLPHOSPHONATE N-ACETYLTRANSFERASE-RELATED-RELATED"/>
    <property type="match status" value="1"/>
</dbReference>
<evidence type="ECO:0000256" key="2">
    <source>
        <dbReference type="ARBA" id="ARBA00023315"/>
    </source>
</evidence>
<dbReference type="SUPFAM" id="SSF55729">
    <property type="entry name" value="Acyl-CoA N-acyltransferases (Nat)"/>
    <property type="match status" value="1"/>
</dbReference>
<evidence type="ECO:0000313" key="5">
    <source>
        <dbReference type="Proteomes" id="UP000515264"/>
    </source>
</evidence>
<dbReference type="InterPro" id="IPR050832">
    <property type="entry name" value="Bact_Acetyltransf"/>
</dbReference>
<keyword evidence="1" id="KW-0808">Transferase</keyword>
<evidence type="ECO:0000313" key="4">
    <source>
        <dbReference type="EMBL" id="QMV16157.1"/>
    </source>
</evidence>
<dbReference type="Gene3D" id="3.40.630.30">
    <property type="match status" value="1"/>
</dbReference>
<keyword evidence="2" id="KW-0012">Acyltransferase</keyword>
<dbReference type="Pfam" id="PF00583">
    <property type="entry name" value="Acetyltransf_1"/>
    <property type="match status" value="1"/>
</dbReference>
<protein>
    <submittedName>
        <fullName evidence="4">Ribosomal-protein-alanine acetyltransferase</fullName>
    </submittedName>
</protein>
<dbReference type="PANTHER" id="PTHR43877:SF2">
    <property type="entry name" value="AMINOALKYLPHOSPHONATE N-ACETYLTRANSFERASE-RELATED"/>
    <property type="match status" value="1"/>
</dbReference>
<proteinExistence type="predicted"/>
<dbReference type="EMBL" id="CP046269">
    <property type="protein sequence ID" value="QMV16157.1"/>
    <property type="molecule type" value="Genomic_DNA"/>
</dbReference>
<evidence type="ECO:0000259" key="3">
    <source>
        <dbReference type="PROSITE" id="PS51186"/>
    </source>
</evidence>
<keyword evidence="5" id="KW-1185">Reference proteome</keyword>
<dbReference type="InterPro" id="IPR016181">
    <property type="entry name" value="Acyl_CoA_acyltransferase"/>
</dbReference>
<dbReference type="PROSITE" id="PS51186">
    <property type="entry name" value="GNAT"/>
    <property type="match status" value="1"/>
</dbReference>
<organism evidence="4 5">
    <name type="scientific">Vibrio spartinae</name>
    <dbReference type="NCBI Taxonomy" id="1918945"/>
    <lineage>
        <taxon>Bacteria</taxon>
        <taxon>Pseudomonadati</taxon>
        <taxon>Pseudomonadota</taxon>
        <taxon>Gammaproteobacteria</taxon>
        <taxon>Vibrionales</taxon>
        <taxon>Vibrionaceae</taxon>
        <taxon>Vibrio</taxon>
    </lineage>
</organism>
<dbReference type="Proteomes" id="UP000515264">
    <property type="component" value="Chromosome 2"/>
</dbReference>
<dbReference type="InterPro" id="IPR000182">
    <property type="entry name" value="GNAT_dom"/>
</dbReference>